<dbReference type="PANTHER" id="PTHR12935:SF0">
    <property type="entry name" value="GAMMA-GLUTAMYLCYCLOTRANSFERASE"/>
    <property type="match status" value="1"/>
</dbReference>
<dbReference type="OrthoDB" id="2017317at2759"/>
<name>L1IH10_GUITC</name>
<dbReference type="HOGENOM" id="CLU_1258172_0_0_1"/>
<dbReference type="Pfam" id="PF13772">
    <property type="entry name" value="AIG2_2"/>
    <property type="match status" value="1"/>
</dbReference>
<dbReference type="GO" id="GO:0003839">
    <property type="term" value="F:gamma-glutamylcyclotransferase activity"/>
    <property type="evidence" value="ECO:0007669"/>
    <property type="project" value="UniProtKB-EC"/>
</dbReference>
<protein>
    <recommendedName>
        <fullName evidence="1">gamma-glutamylcyclotransferase</fullName>
        <ecNumber evidence="1">4.3.2.9</ecNumber>
    </recommendedName>
</protein>
<dbReference type="EnsemblProtists" id="EKX35546">
    <property type="protein sequence ID" value="EKX35546"/>
    <property type="gene ID" value="GUITHDRAFT_165932"/>
</dbReference>
<dbReference type="CDD" id="cd06661">
    <property type="entry name" value="GGCT_like"/>
    <property type="match status" value="1"/>
</dbReference>
<evidence type="ECO:0000256" key="3">
    <source>
        <dbReference type="PIRSR" id="PIRSR617939-1"/>
    </source>
</evidence>
<reference evidence="5 7" key="1">
    <citation type="journal article" date="2012" name="Nature">
        <title>Algal genomes reveal evolutionary mosaicism and the fate of nucleomorphs.</title>
        <authorList>
            <consortium name="DOE Joint Genome Institute"/>
            <person name="Curtis B.A."/>
            <person name="Tanifuji G."/>
            <person name="Burki F."/>
            <person name="Gruber A."/>
            <person name="Irimia M."/>
            <person name="Maruyama S."/>
            <person name="Arias M.C."/>
            <person name="Ball S.G."/>
            <person name="Gile G.H."/>
            <person name="Hirakawa Y."/>
            <person name="Hopkins J.F."/>
            <person name="Kuo A."/>
            <person name="Rensing S.A."/>
            <person name="Schmutz J."/>
            <person name="Symeonidi A."/>
            <person name="Elias M."/>
            <person name="Eveleigh R.J."/>
            <person name="Herman E.K."/>
            <person name="Klute M.J."/>
            <person name="Nakayama T."/>
            <person name="Obornik M."/>
            <person name="Reyes-Prieto A."/>
            <person name="Armbrust E.V."/>
            <person name="Aves S.J."/>
            <person name="Beiko R.G."/>
            <person name="Coutinho P."/>
            <person name="Dacks J.B."/>
            <person name="Durnford D.G."/>
            <person name="Fast N.M."/>
            <person name="Green B.R."/>
            <person name="Grisdale C.J."/>
            <person name="Hempel F."/>
            <person name="Henrissat B."/>
            <person name="Hoppner M.P."/>
            <person name="Ishida K."/>
            <person name="Kim E."/>
            <person name="Koreny L."/>
            <person name="Kroth P.G."/>
            <person name="Liu Y."/>
            <person name="Malik S.B."/>
            <person name="Maier U.G."/>
            <person name="McRose D."/>
            <person name="Mock T."/>
            <person name="Neilson J.A."/>
            <person name="Onodera N.T."/>
            <person name="Poole A.M."/>
            <person name="Pritham E.J."/>
            <person name="Richards T.A."/>
            <person name="Rocap G."/>
            <person name="Roy S.W."/>
            <person name="Sarai C."/>
            <person name="Schaack S."/>
            <person name="Shirato S."/>
            <person name="Slamovits C.H."/>
            <person name="Spencer D.F."/>
            <person name="Suzuki S."/>
            <person name="Worden A.Z."/>
            <person name="Zauner S."/>
            <person name="Barry K."/>
            <person name="Bell C."/>
            <person name="Bharti A.K."/>
            <person name="Crow J.A."/>
            <person name="Grimwood J."/>
            <person name="Kramer R."/>
            <person name="Lindquist E."/>
            <person name="Lucas S."/>
            <person name="Salamov A."/>
            <person name="McFadden G.I."/>
            <person name="Lane C.E."/>
            <person name="Keeling P.J."/>
            <person name="Gray M.W."/>
            <person name="Grigoriev I.V."/>
            <person name="Archibald J.M."/>
        </authorList>
    </citation>
    <scope>NUCLEOTIDE SEQUENCE</scope>
    <source>
        <strain evidence="5 7">CCMP2712</strain>
    </source>
</reference>
<dbReference type="AlphaFoldDB" id="L1IH10"/>
<dbReference type="STRING" id="905079.L1IH10"/>
<evidence type="ECO:0000313" key="7">
    <source>
        <dbReference type="Proteomes" id="UP000011087"/>
    </source>
</evidence>
<dbReference type="InterPro" id="IPR017939">
    <property type="entry name" value="G-Glutamylcylcotransferase"/>
</dbReference>
<dbReference type="InterPro" id="IPR036568">
    <property type="entry name" value="GGCT-like_sf"/>
</dbReference>
<dbReference type="KEGG" id="gtt:GUITHDRAFT_165932"/>
<proteinExistence type="predicted"/>
<dbReference type="EC" id="4.3.2.9" evidence="1"/>
<evidence type="ECO:0000313" key="6">
    <source>
        <dbReference type="EnsemblProtists" id="EKX35546"/>
    </source>
</evidence>
<dbReference type="GeneID" id="17292296"/>
<accession>L1IH10</accession>
<dbReference type="PaxDb" id="55529-EKX35546"/>
<keyword evidence="2" id="KW-0456">Lyase</keyword>
<evidence type="ECO:0000313" key="5">
    <source>
        <dbReference type="EMBL" id="EKX35546.1"/>
    </source>
</evidence>
<dbReference type="PANTHER" id="PTHR12935">
    <property type="entry name" value="GAMMA-GLUTAMYLCYCLOTRANSFERASE"/>
    <property type="match status" value="1"/>
</dbReference>
<gene>
    <name evidence="5" type="ORF">GUITHDRAFT_165932</name>
</gene>
<evidence type="ECO:0000256" key="4">
    <source>
        <dbReference type="PIRSR" id="PIRSR617939-2"/>
    </source>
</evidence>
<dbReference type="SUPFAM" id="SSF110857">
    <property type="entry name" value="Gamma-glutamyl cyclotransferase-like"/>
    <property type="match status" value="1"/>
</dbReference>
<dbReference type="Proteomes" id="UP000011087">
    <property type="component" value="Unassembled WGS sequence"/>
</dbReference>
<dbReference type="OMA" id="APANICA"/>
<dbReference type="RefSeq" id="XP_005822526.1">
    <property type="nucleotide sequence ID" value="XM_005822469.1"/>
</dbReference>
<dbReference type="EMBL" id="JH993088">
    <property type="protein sequence ID" value="EKX35546.1"/>
    <property type="molecule type" value="Genomic_DNA"/>
</dbReference>
<evidence type="ECO:0000256" key="2">
    <source>
        <dbReference type="ARBA" id="ARBA00023239"/>
    </source>
</evidence>
<dbReference type="Gene3D" id="3.10.490.10">
    <property type="entry name" value="Gamma-glutamyl cyclotransferase-like"/>
    <property type="match status" value="1"/>
</dbReference>
<reference evidence="7" key="2">
    <citation type="submission" date="2012-11" db="EMBL/GenBank/DDBJ databases">
        <authorList>
            <person name="Kuo A."/>
            <person name="Curtis B.A."/>
            <person name="Tanifuji G."/>
            <person name="Burki F."/>
            <person name="Gruber A."/>
            <person name="Irimia M."/>
            <person name="Maruyama S."/>
            <person name="Arias M.C."/>
            <person name="Ball S.G."/>
            <person name="Gile G.H."/>
            <person name="Hirakawa Y."/>
            <person name="Hopkins J.F."/>
            <person name="Rensing S.A."/>
            <person name="Schmutz J."/>
            <person name="Symeonidi A."/>
            <person name="Elias M."/>
            <person name="Eveleigh R.J."/>
            <person name="Herman E.K."/>
            <person name="Klute M.J."/>
            <person name="Nakayama T."/>
            <person name="Obornik M."/>
            <person name="Reyes-Prieto A."/>
            <person name="Armbrust E.V."/>
            <person name="Aves S.J."/>
            <person name="Beiko R.G."/>
            <person name="Coutinho P."/>
            <person name="Dacks J.B."/>
            <person name="Durnford D.G."/>
            <person name="Fast N.M."/>
            <person name="Green B.R."/>
            <person name="Grisdale C."/>
            <person name="Hempe F."/>
            <person name="Henrissat B."/>
            <person name="Hoppner M.P."/>
            <person name="Ishida K.-I."/>
            <person name="Kim E."/>
            <person name="Koreny L."/>
            <person name="Kroth P.G."/>
            <person name="Liu Y."/>
            <person name="Malik S.-B."/>
            <person name="Maier U.G."/>
            <person name="McRose D."/>
            <person name="Mock T."/>
            <person name="Neilson J.A."/>
            <person name="Onodera N.T."/>
            <person name="Poole A.M."/>
            <person name="Pritham E.J."/>
            <person name="Richards T.A."/>
            <person name="Rocap G."/>
            <person name="Roy S.W."/>
            <person name="Sarai C."/>
            <person name="Schaack S."/>
            <person name="Shirato S."/>
            <person name="Slamovits C.H."/>
            <person name="Spencer D.F."/>
            <person name="Suzuki S."/>
            <person name="Worden A.Z."/>
            <person name="Zauner S."/>
            <person name="Barry K."/>
            <person name="Bell C."/>
            <person name="Bharti A.K."/>
            <person name="Crow J.A."/>
            <person name="Grimwood J."/>
            <person name="Kramer R."/>
            <person name="Lindquist E."/>
            <person name="Lucas S."/>
            <person name="Salamov A."/>
            <person name="McFadden G.I."/>
            <person name="Lane C.E."/>
            <person name="Keeling P.J."/>
            <person name="Gray M.W."/>
            <person name="Grigoriev I.V."/>
            <person name="Archibald J.M."/>
        </authorList>
    </citation>
    <scope>NUCLEOTIDE SEQUENCE</scope>
    <source>
        <strain evidence="7">CCMP2712</strain>
    </source>
</reference>
<feature type="binding site" evidence="4">
    <location>
        <begin position="47"/>
        <end position="52"/>
    </location>
    <ligand>
        <name>substrate</name>
    </ligand>
</feature>
<evidence type="ECO:0000256" key="1">
    <source>
        <dbReference type="ARBA" id="ARBA00012346"/>
    </source>
</evidence>
<feature type="active site" description="Proton acceptor" evidence="3">
    <location>
        <position position="126"/>
    </location>
</feature>
<keyword evidence="7" id="KW-1185">Reference proteome</keyword>
<reference evidence="6" key="3">
    <citation type="submission" date="2016-03" db="UniProtKB">
        <authorList>
            <consortium name="EnsemblProtists"/>
        </authorList>
    </citation>
    <scope>IDENTIFICATION</scope>
</reference>
<dbReference type="InterPro" id="IPR013024">
    <property type="entry name" value="GGCT-like"/>
</dbReference>
<sequence>MQTASLLFLNTYSAFMYTGNRLDTGLEQHLNCKGKADDILRFGRVRYFAFGSNMNPGVLQGLRQVKPIKACPGFVKEYKLAFNLLGTPGIEPSFASAEPSDKEDDELHGVLFTLTRLDWEKVARTEGVGLAYSLEEVVVNTYQGSKLQAVTLRTKPGPLRAPFGKDIQPSEGYLDLLIQGAEYYNLNKEYKDKLRSIRPNPAVLVNTKNMYRFLGINVSN</sequence>
<organism evidence="5">
    <name type="scientific">Guillardia theta (strain CCMP2712)</name>
    <name type="common">Cryptophyte</name>
    <dbReference type="NCBI Taxonomy" id="905079"/>
    <lineage>
        <taxon>Eukaryota</taxon>
        <taxon>Cryptophyceae</taxon>
        <taxon>Pyrenomonadales</taxon>
        <taxon>Geminigeraceae</taxon>
        <taxon>Guillardia</taxon>
    </lineage>
</organism>
<feature type="binding site" evidence="4">
    <location>
        <position position="173"/>
    </location>
    <ligand>
        <name>substrate</name>
    </ligand>
</feature>
<dbReference type="eggNOG" id="ENOG502S70Y">
    <property type="taxonomic scope" value="Eukaryota"/>
</dbReference>